<accession>A0A0B0EJ40</accession>
<dbReference type="Proteomes" id="UP000030652">
    <property type="component" value="Unassembled WGS sequence"/>
</dbReference>
<dbReference type="EMBL" id="JRYO01000244">
    <property type="protein sequence ID" value="KHE90710.1"/>
    <property type="molecule type" value="Genomic_DNA"/>
</dbReference>
<protein>
    <submittedName>
        <fullName evidence="1">Uncharacterized protein</fullName>
    </submittedName>
</protein>
<gene>
    <name evidence="1" type="ORF">SCABRO_03555</name>
</gene>
<organism evidence="1 2">
    <name type="scientific">Candidatus Scalindua brodae</name>
    <dbReference type="NCBI Taxonomy" id="237368"/>
    <lineage>
        <taxon>Bacteria</taxon>
        <taxon>Pseudomonadati</taxon>
        <taxon>Planctomycetota</taxon>
        <taxon>Candidatus Brocadiia</taxon>
        <taxon>Candidatus Brocadiales</taxon>
        <taxon>Candidatus Scalinduaceae</taxon>
        <taxon>Candidatus Scalindua</taxon>
    </lineage>
</organism>
<reference evidence="1 2" key="1">
    <citation type="submission" date="2014-10" db="EMBL/GenBank/DDBJ databases">
        <title>Draft genome of anammox bacterium scalindua brodae, obtained using differential coverage binning of sequence data from two enrichment reactors.</title>
        <authorList>
            <person name="Speth D.R."/>
            <person name="Russ L."/>
            <person name="Kartal B."/>
            <person name="Op den Camp H.J."/>
            <person name="Dutilh B.E."/>
            <person name="Jetten M.S."/>
        </authorList>
    </citation>
    <scope>NUCLEOTIDE SEQUENCE [LARGE SCALE GENOMIC DNA]</scope>
    <source>
        <strain evidence="1">RU1</strain>
    </source>
</reference>
<evidence type="ECO:0000313" key="2">
    <source>
        <dbReference type="Proteomes" id="UP000030652"/>
    </source>
</evidence>
<name>A0A0B0EJ40_9BACT</name>
<dbReference type="AlphaFoldDB" id="A0A0B0EJ40"/>
<evidence type="ECO:0000313" key="1">
    <source>
        <dbReference type="EMBL" id="KHE90710.1"/>
    </source>
</evidence>
<proteinExistence type="predicted"/>
<sequence>MKKMQNSAKELVKIAKDNKKPGAVEDVQWHVRKLQQTCSLCHKHLDIHIYPQLFEGKKSEMKEKKIPELVISFTHNRLVNAYNLMYYNLIDGLLVENRQELSTAIKYKNILSDYRFSLFPVLIPEVEINQNSKCYTPVLQSWQN</sequence>
<comment type="caution">
    <text evidence="1">The sequence shown here is derived from an EMBL/GenBank/DDBJ whole genome shotgun (WGS) entry which is preliminary data.</text>
</comment>